<dbReference type="InterPro" id="IPR005720">
    <property type="entry name" value="Dihydroorotate_DH_cat"/>
</dbReference>
<feature type="binding site" evidence="9">
    <location>
        <begin position="263"/>
        <end position="264"/>
    </location>
    <ligand>
        <name>FMN</name>
        <dbReference type="ChEBI" id="CHEBI:58210"/>
    </ligand>
</feature>
<dbReference type="GO" id="GO:0005737">
    <property type="term" value="C:cytoplasm"/>
    <property type="evidence" value="ECO:0007669"/>
    <property type="project" value="UniProtKB-SubCell"/>
</dbReference>
<feature type="binding site" evidence="9">
    <location>
        <position position="125"/>
    </location>
    <ligand>
        <name>substrate</name>
    </ligand>
</feature>
<comment type="cofactor">
    <cofactor evidence="9">
        <name>FMN</name>
        <dbReference type="ChEBI" id="CHEBI:58210"/>
    </cofactor>
    <text evidence="9">Binds 1 FMN per subunit.</text>
</comment>
<dbReference type="PROSITE" id="PS00912">
    <property type="entry name" value="DHODEHASE_2"/>
    <property type="match status" value="1"/>
</dbReference>
<feature type="binding site" evidence="9">
    <location>
        <position position="163"/>
    </location>
    <ligand>
        <name>FMN</name>
        <dbReference type="ChEBI" id="CHEBI:58210"/>
    </ligand>
</feature>
<dbReference type="PANTHER" id="PTHR48109">
    <property type="entry name" value="DIHYDROOROTATE DEHYDROGENASE (QUINONE), MITOCHONDRIAL-RELATED"/>
    <property type="match status" value="1"/>
</dbReference>
<comment type="similarity">
    <text evidence="3 9">Belongs to the dihydroorotate dehydrogenase family. Type 1 subfamily.</text>
</comment>
<name>A0A7T4EZF5_9FIRM</name>
<evidence type="ECO:0000256" key="4">
    <source>
        <dbReference type="ARBA" id="ARBA00022490"/>
    </source>
</evidence>
<dbReference type="RefSeq" id="WP_004838868.1">
    <property type="nucleotide sequence ID" value="NZ_CP066014.1"/>
</dbReference>
<dbReference type="InterPro" id="IPR013785">
    <property type="entry name" value="Aldolase_TIM"/>
</dbReference>
<feature type="binding site" evidence="9">
    <location>
        <position position="20"/>
    </location>
    <ligand>
        <name>FMN</name>
        <dbReference type="ChEBI" id="CHEBI:58210"/>
    </ligand>
</feature>
<dbReference type="SUPFAM" id="SSF51395">
    <property type="entry name" value="FMN-linked oxidoreductases"/>
    <property type="match status" value="1"/>
</dbReference>
<evidence type="ECO:0000256" key="9">
    <source>
        <dbReference type="HAMAP-Rule" id="MF_00224"/>
    </source>
</evidence>
<evidence type="ECO:0000256" key="7">
    <source>
        <dbReference type="ARBA" id="ARBA00022975"/>
    </source>
</evidence>
<keyword evidence="4 9" id="KW-0963">Cytoplasm</keyword>
<keyword evidence="8 9" id="KW-0560">Oxidoreductase</keyword>
<feature type="binding site" evidence="9">
    <location>
        <position position="215"/>
    </location>
    <ligand>
        <name>FMN</name>
        <dbReference type="ChEBI" id="CHEBI:58210"/>
    </ligand>
</feature>
<dbReference type="InterPro" id="IPR012135">
    <property type="entry name" value="Dihydroorotate_DH_1_2"/>
</dbReference>
<dbReference type="HAMAP" id="MF_00224">
    <property type="entry name" value="DHO_dh_type1"/>
    <property type="match status" value="1"/>
</dbReference>
<protein>
    <recommendedName>
        <fullName evidence="9">Dihydroorotate dehydrogenase</fullName>
        <shortName evidence="9">DHOD</shortName>
        <shortName evidence="9">DHODase</shortName>
        <shortName evidence="9">DHOdehase</shortName>
        <ecNumber evidence="9">1.3.-.-</ecNumber>
    </recommendedName>
</protein>
<dbReference type="PIRSF" id="PIRSF000164">
    <property type="entry name" value="DHO_oxidase"/>
    <property type="match status" value="1"/>
</dbReference>
<dbReference type="NCBIfam" id="NF005574">
    <property type="entry name" value="PRK07259.1"/>
    <property type="match status" value="1"/>
</dbReference>
<feature type="active site" description="Nucleophile" evidence="9">
    <location>
        <position position="128"/>
    </location>
</feature>
<feature type="binding site" evidence="9">
    <location>
        <position position="189"/>
    </location>
    <ligand>
        <name>FMN</name>
        <dbReference type="ChEBI" id="CHEBI:58210"/>
    </ligand>
</feature>
<feature type="domain" description="Dihydroorotate dehydrogenase catalytic" evidence="10">
    <location>
        <begin position="3"/>
        <end position="284"/>
    </location>
</feature>
<dbReference type="Proteomes" id="UP000595276">
    <property type="component" value="Chromosome"/>
</dbReference>
<evidence type="ECO:0000256" key="8">
    <source>
        <dbReference type="ARBA" id="ARBA00023002"/>
    </source>
</evidence>
<keyword evidence="5 9" id="KW-0285">Flavoprotein</keyword>
<evidence type="ECO:0000256" key="6">
    <source>
        <dbReference type="ARBA" id="ARBA00022643"/>
    </source>
</evidence>
<proteinExistence type="inferred from homology"/>
<dbReference type="InterPro" id="IPR001295">
    <property type="entry name" value="Dihydroorotate_DH_CS"/>
</dbReference>
<keyword evidence="7 9" id="KW-0665">Pyrimidine biosynthesis</keyword>
<feature type="binding site" evidence="9">
    <location>
        <position position="44"/>
    </location>
    <ligand>
        <name>substrate</name>
    </ligand>
</feature>
<dbReference type="UniPathway" id="UPA00070"/>
<feature type="binding site" evidence="9">
    <location>
        <begin position="68"/>
        <end position="72"/>
    </location>
    <ligand>
        <name>substrate</name>
    </ligand>
</feature>
<comment type="subcellular location">
    <subcellularLocation>
        <location evidence="1 9">Cytoplasm</location>
    </subcellularLocation>
</comment>
<feature type="binding site" evidence="9">
    <location>
        <begin position="190"/>
        <end position="191"/>
    </location>
    <ligand>
        <name>substrate</name>
    </ligand>
</feature>
<evidence type="ECO:0000259" key="10">
    <source>
        <dbReference type="Pfam" id="PF01180"/>
    </source>
</evidence>
<dbReference type="CDD" id="cd04740">
    <property type="entry name" value="DHOD_1B_like"/>
    <property type="match status" value="1"/>
</dbReference>
<dbReference type="GO" id="GO:0004152">
    <property type="term" value="F:dihydroorotate dehydrogenase activity"/>
    <property type="evidence" value="ECO:0007669"/>
    <property type="project" value="UniProtKB-UniRule"/>
</dbReference>
<evidence type="ECO:0000313" key="11">
    <source>
        <dbReference type="EMBL" id="QQB61200.1"/>
    </source>
</evidence>
<evidence type="ECO:0000313" key="12">
    <source>
        <dbReference type="Proteomes" id="UP000595276"/>
    </source>
</evidence>
<feature type="binding site" evidence="9">
    <location>
        <begin position="44"/>
        <end position="45"/>
    </location>
    <ligand>
        <name>FMN</name>
        <dbReference type="ChEBI" id="CHEBI:58210"/>
    </ligand>
</feature>
<dbReference type="GO" id="GO:0006207">
    <property type="term" value="P:'de novo' pyrimidine nucleobase biosynthetic process"/>
    <property type="evidence" value="ECO:0007669"/>
    <property type="project" value="InterPro"/>
</dbReference>
<dbReference type="Gene3D" id="3.20.20.70">
    <property type="entry name" value="Aldolase class I"/>
    <property type="match status" value="1"/>
</dbReference>
<dbReference type="PANTHER" id="PTHR48109:SF1">
    <property type="entry name" value="DIHYDROOROTATE DEHYDROGENASE (FUMARATE)"/>
    <property type="match status" value="1"/>
</dbReference>
<dbReference type="FunFam" id="3.20.20.70:FF:000027">
    <property type="entry name" value="Dihydropyrimidine dehydrogenase [NADP(+)]"/>
    <property type="match status" value="1"/>
</dbReference>
<dbReference type="AlphaFoldDB" id="A0A7T4EZF5"/>
<keyword evidence="6 9" id="KW-0288">FMN</keyword>
<comment type="function">
    <text evidence="9">Catalyzes the conversion of dihydroorotate to orotate.</text>
</comment>
<feature type="binding site" evidence="9">
    <location>
        <begin position="241"/>
        <end position="242"/>
    </location>
    <ligand>
        <name>FMN</name>
        <dbReference type="ChEBI" id="CHEBI:58210"/>
    </ligand>
</feature>
<reference evidence="11 12" key="1">
    <citation type="submission" date="2020-12" db="EMBL/GenBank/DDBJ databases">
        <title>FDA dAtabase for Regulatory Grade micrObial Sequences (FDA-ARGOS): Supporting development and validation of Infectious Disease Dx tests.</title>
        <authorList>
            <person name="Sproer C."/>
            <person name="Gronow S."/>
            <person name="Severitt S."/>
            <person name="Schroder I."/>
            <person name="Tallon L."/>
            <person name="Sadzewicz L."/>
            <person name="Zhao X."/>
            <person name="Boylan J."/>
            <person name="Ott S."/>
            <person name="Bowen H."/>
            <person name="Vavikolanu K."/>
            <person name="Mehta A."/>
            <person name="Aluvathingal J."/>
            <person name="Nadendla S."/>
            <person name="Lowell S."/>
            <person name="Myers T."/>
            <person name="Yan Y."/>
            <person name="Sichtig H."/>
        </authorList>
    </citation>
    <scope>NUCLEOTIDE SEQUENCE [LARGE SCALE GENOMIC DNA]</scope>
    <source>
        <strain evidence="11 12">FDAARGOS_988</strain>
    </source>
</reference>
<accession>A0A7T4EZF5</accession>
<feature type="binding site" evidence="9">
    <location>
        <position position="98"/>
    </location>
    <ligand>
        <name>FMN</name>
        <dbReference type="ChEBI" id="CHEBI:58210"/>
    </ligand>
</feature>
<evidence type="ECO:0000256" key="2">
    <source>
        <dbReference type="ARBA" id="ARBA00004725"/>
    </source>
</evidence>
<dbReference type="GeneID" id="79022098"/>
<evidence type="ECO:0000256" key="3">
    <source>
        <dbReference type="ARBA" id="ARBA00008008"/>
    </source>
</evidence>
<dbReference type="NCBIfam" id="TIGR01037">
    <property type="entry name" value="pyrD_sub1_fam"/>
    <property type="match status" value="1"/>
</dbReference>
<evidence type="ECO:0000256" key="1">
    <source>
        <dbReference type="ARBA" id="ARBA00004496"/>
    </source>
</evidence>
<dbReference type="InterPro" id="IPR049622">
    <property type="entry name" value="Dihydroorotate_DH_I"/>
</dbReference>
<dbReference type="Pfam" id="PF01180">
    <property type="entry name" value="DHO_dh"/>
    <property type="match status" value="1"/>
</dbReference>
<comment type="pathway">
    <text evidence="2 9">Pyrimidine metabolism; UMP biosynthesis via de novo pathway.</text>
</comment>
<dbReference type="InterPro" id="IPR033888">
    <property type="entry name" value="DHOD_1B"/>
</dbReference>
<evidence type="ECO:0000256" key="5">
    <source>
        <dbReference type="ARBA" id="ARBA00022630"/>
    </source>
</evidence>
<dbReference type="EC" id="1.3.-.-" evidence="9"/>
<dbReference type="KEGG" id="avg:I6H45_05090"/>
<feature type="binding site" evidence="9">
    <location>
        <position position="125"/>
    </location>
    <ligand>
        <name>FMN</name>
        <dbReference type="ChEBI" id="CHEBI:58210"/>
    </ligand>
</feature>
<dbReference type="InterPro" id="IPR024920">
    <property type="entry name" value="Dihydroorotate_DH_1"/>
</dbReference>
<dbReference type="InterPro" id="IPR050074">
    <property type="entry name" value="DHO_dehydrogenase"/>
</dbReference>
<dbReference type="EMBL" id="CP066014">
    <property type="protein sequence ID" value="QQB61200.1"/>
    <property type="molecule type" value="Genomic_DNA"/>
</dbReference>
<organism evidence="11 12">
    <name type="scientific">Anaerococcus vaginalis</name>
    <dbReference type="NCBI Taxonomy" id="33037"/>
    <lineage>
        <taxon>Bacteria</taxon>
        <taxon>Bacillati</taxon>
        <taxon>Bacillota</taxon>
        <taxon>Tissierellia</taxon>
        <taxon>Tissierellales</taxon>
        <taxon>Peptoniphilaceae</taxon>
        <taxon>Anaerococcus</taxon>
    </lineage>
</organism>
<gene>
    <name evidence="9" type="primary">pyrD</name>
    <name evidence="11" type="ORF">I6H45_05090</name>
</gene>
<comment type="catalytic activity">
    <reaction evidence="9">
        <text>(S)-dihydroorotate + A = orotate + AH2</text>
        <dbReference type="Rhea" id="RHEA:18073"/>
        <dbReference type="ChEBI" id="CHEBI:13193"/>
        <dbReference type="ChEBI" id="CHEBI:17499"/>
        <dbReference type="ChEBI" id="CHEBI:30839"/>
        <dbReference type="ChEBI" id="CHEBI:30864"/>
    </reaction>
</comment>
<dbReference type="GO" id="GO:0044205">
    <property type="term" value="P:'de novo' UMP biosynthetic process"/>
    <property type="evidence" value="ECO:0007669"/>
    <property type="project" value="UniProtKB-UniRule"/>
</dbReference>
<sequence length="299" mass="32355">MSLKVNICGIEFNNPVIAASGTFGFGKEFAEYIDINKLGGISSKGLTLHKNLGNKGIRIYETAAGIMNSIGLQNPGIEYFIKEELPFLETKDAVTIANLGGHSVEDYVKGAQMLDKTSVPIIELNISCPNVKEGGMAFGTNPKKACEVIEKVRKATKKVLMVKLSPNVGDIKEFVKIAENSGADCISLVNTFNALAIDVDNKKAVFENKTAGLSGPCIKPIALRMVYEASNATNLPIIGMGGISNYRDCLEFIMAGASAVQVGTSNFVDFNTMINIVDDLEKYMQKENLNSLEEIRKII</sequence>